<feature type="transmembrane region" description="Helical" evidence="1">
    <location>
        <begin position="12"/>
        <end position="38"/>
    </location>
</feature>
<sequence>MYIIIQYMYTVYIQALSYIPIVYVHIWVLQYIAKAIIARYPLYSFQRIKRQHSHTREILQFFYWTFLIIFPFLFKKKNKRRKGRIKRGGGRKTESGKRRTYLYIFLNVTFL</sequence>
<dbReference type="EMBL" id="HBUF01134837">
    <property type="protein sequence ID" value="CAG6645013.1"/>
    <property type="molecule type" value="Transcribed_RNA"/>
</dbReference>
<organism evidence="2">
    <name type="scientific">Cacopsylla melanoneura</name>
    <dbReference type="NCBI Taxonomy" id="428564"/>
    <lineage>
        <taxon>Eukaryota</taxon>
        <taxon>Metazoa</taxon>
        <taxon>Ecdysozoa</taxon>
        <taxon>Arthropoda</taxon>
        <taxon>Hexapoda</taxon>
        <taxon>Insecta</taxon>
        <taxon>Pterygota</taxon>
        <taxon>Neoptera</taxon>
        <taxon>Paraneoptera</taxon>
        <taxon>Hemiptera</taxon>
        <taxon>Sternorrhyncha</taxon>
        <taxon>Psylloidea</taxon>
        <taxon>Psyllidae</taxon>
        <taxon>Psyllinae</taxon>
        <taxon>Cacopsylla</taxon>
    </lineage>
</organism>
<proteinExistence type="predicted"/>
<protein>
    <submittedName>
        <fullName evidence="2">Uncharacterized protein</fullName>
    </submittedName>
</protein>
<evidence type="ECO:0000313" key="2">
    <source>
        <dbReference type="EMBL" id="CAG6645013.1"/>
    </source>
</evidence>
<evidence type="ECO:0000256" key="1">
    <source>
        <dbReference type="SAM" id="Phobius"/>
    </source>
</evidence>
<keyword evidence="1" id="KW-0472">Membrane</keyword>
<accession>A0A8D8W2U4</accession>
<reference evidence="2" key="1">
    <citation type="submission" date="2021-05" db="EMBL/GenBank/DDBJ databases">
        <authorList>
            <person name="Alioto T."/>
            <person name="Alioto T."/>
            <person name="Gomez Garrido J."/>
        </authorList>
    </citation>
    <scope>NUCLEOTIDE SEQUENCE</scope>
</reference>
<dbReference type="AlphaFoldDB" id="A0A8D8W2U4"/>
<keyword evidence="1" id="KW-0812">Transmembrane</keyword>
<name>A0A8D8W2U4_9HEMI</name>
<keyword evidence="1" id="KW-1133">Transmembrane helix</keyword>
<feature type="transmembrane region" description="Helical" evidence="1">
    <location>
        <begin position="58"/>
        <end position="74"/>
    </location>
</feature>